<dbReference type="Proteomes" id="UP001054945">
    <property type="component" value="Unassembled WGS sequence"/>
</dbReference>
<reference evidence="1 2" key="1">
    <citation type="submission" date="2021-06" db="EMBL/GenBank/DDBJ databases">
        <title>Caerostris extrusa draft genome.</title>
        <authorList>
            <person name="Kono N."/>
            <person name="Arakawa K."/>
        </authorList>
    </citation>
    <scope>NUCLEOTIDE SEQUENCE [LARGE SCALE GENOMIC DNA]</scope>
</reference>
<evidence type="ECO:0000313" key="1">
    <source>
        <dbReference type="EMBL" id="GIY63464.1"/>
    </source>
</evidence>
<dbReference type="EMBL" id="BPLR01013746">
    <property type="protein sequence ID" value="GIY63464.1"/>
    <property type="molecule type" value="Genomic_DNA"/>
</dbReference>
<protein>
    <submittedName>
        <fullName evidence="1">Uncharacterized protein</fullName>
    </submittedName>
</protein>
<proteinExistence type="predicted"/>
<accession>A0AAV4V0Q6</accession>
<keyword evidence="2" id="KW-1185">Reference proteome</keyword>
<comment type="caution">
    <text evidence="1">The sequence shown here is derived from an EMBL/GenBank/DDBJ whole genome shotgun (WGS) entry which is preliminary data.</text>
</comment>
<sequence>MIRSSGLITVISKYKRTVNMAFQTEIKMISTLCTKSSIDGAINDIPFPSAIPSRRVGVCSIITWSREPSPYLITYSPPTHLAPSGL</sequence>
<evidence type="ECO:0000313" key="2">
    <source>
        <dbReference type="Proteomes" id="UP001054945"/>
    </source>
</evidence>
<organism evidence="1 2">
    <name type="scientific">Caerostris extrusa</name>
    <name type="common">Bark spider</name>
    <name type="synonym">Caerostris bankana</name>
    <dbReference type="NCBI Taxonomy" id="172846"/>
    <lineage>
        <taxon>Eukaryota</taxon>
        <taxon>Metazoa</taxon>
        <taxon>Ecdysozoa</taxon>
        <taxon>Arthropoda</taxon>
        <taxon>Chelicerata</taxon>
        <taxon>Arachnida</taxon>
        <taxon>Araneae</taxon>
        <taxon>Araneomorphae</taxon>
        <taxon>Entelegynae</taxon>
        <taxon>Araneoidea</taxon>
        <taxon>Araneidae</taxon>
        <taxon>Caerostris</taxon>
    </lineage>
</organism>
<name>A0AAV4V0Q6_CAEEX</name>
<dbReference type="AlphaFoldDB" id="A0AAV4V0Q6"/>
<gene>
    <name evidence="1" type="ORF">CEXT_285761</name>
</gene>